<dbReference type="Proteomes" id="UP001310022">
    <property type="component" value="Unassembled WGS sequence"/>
</dbReference>
<dbReference type="InterPro" id="IPR053148">
    <property type="entry name" value="PD-DEXK-like_domain"/>
</dbReference>
<dbReference type="AlphaFoldDB" id="A0AAN5ALV1"/>
<feature type="domain" description="YhcG N-terminal" evidence="1">
    <location>
        <begin position="16"/>
        <end position="93"/>
    </location>
</feature>
<proteinExistence type="predicted"/>
<comment type="caution">
    <text evidence="2">The sequence shown here is derived from an EMBL/GenBank/DDBJ whole genome shotgun (WGS) entry which is preliminary data.</text>
</comment>
<gene>
    <name evidence="2" type="ORF">PEDI_18100</name>
</gene>
<evidence type="ECO:0000259" key="1">
    <source>
        <dbReference type="Pfam" id="PF17761"/>
    </source>
</evidence>
<dbReference type="PANTHER" id="PTHR30547">
    <property type="entry name" value="UNCHARACTERIZED PROTEIN YHCG-RELATED"/>
    <property type="match status" value="1"/>
</dbReference>
<sequence>MNEMSSLSNMQFFEKVAALLNQARNHIARSVNATMTKTYFEIGRMIVEEEQPGEERAAYGKELLADLSKRLTSEFGKGFSATNLRQMRTFFWPLKNSRQCLLNW</sequence>
<keyword evidence="3" id="KW-1185">Reference proteome</keyword>
<evidence type="ECO:0000313" key="2">
    <source>
        <dbReference type="EMBL" id="GJM61258.1"/>
    </source>
</evidence>
<accession>A0AAN5ALV1</accession>
<dbReference type="EMBL" id="BQKE01000001">
    <property type="protein sequence ID" value="GJM61258.1"/>
    <property type="molecule type" value="Genomic_DNA"/>
</dbReference>
<protein>
    <recommendedName>
        <fullName evidence="1">YhcG N-terminal domain-containing protein</fullName>
    </recommendedName>
</protein>
<organism evidence="2 3">
    <name type="scientific">Persicobacter diffluens</name>
    <dbReference type="NCBI Taxonomy" id="981"/>
    <lineage>
        <taxon>Bacteria</taxon>
        <taxon>Pseudomonadati</taxon>
        <taxon>Bacteroidota</taxon>
        <taxon>Cytophagia</taxon>
        <taxon>Cytophagales</taxon>
        <taxon>Persicobacteraceae</taxon>
        <taxon>Persicobacter</taxon>
    </lineage>
</organism>
<name>A0AAN5ALV1_9BACT</name>
<evidence type="ECO:0000313" key="3">
    <source>
        <dbReference type="Proteomes" id="UP001310022"/>
    </source>
</evidence>
<dbReference type="Pfam" id="PF17761">
    <property type="entry name" value="DUF1016_N"/>
    <property type="match status" value="1"/>
</dbReference>
<reference evidence="2 3" key="1">
    <citation type="submission" date="2021-12" db="EMBL/GenBank/DDBJ databases">
        <title>Genome sequencing of bacteria with rrn-lacking chromosome and rrn-plasmid.</title>
        <authorList>
            <person name="Anda M."/>
            <person name="Iwasaki W."/>
        </authorList>
    </citation>
    <scope>NUCLEOTIDE SEQUENCE [LARGE SCALE GENOMIC DNA]</scope>
    <source>
        <strain evidence="2 3">NBRC 15940</strain>
    </source>
</reference>
<dbReference type="InterPro" id="IPR041527">
    <property type="entry name" value="YhcG_N"/>
</dbReference>
<dbReference type="PANTHER" id="PTHR30547:SF5">
    <property type="entry name" value="NUCLEASE YHCG-RELATED"/>
    <property type="match status" value="1"/>
</dbReference>